<dbReference type="InterPro" id="IPR025662">
    <property type="entry name" value="Sigma_54_int_dom_ATP-bd_1"/>
</dbReference>
<dbReference type="SMART" id="SM00382">
    <property type="entry name" value="AAA"/>
    <property type="match status" value="1"/>
</dbReference>
<dbReference type="GO" id="GO:0003677">
    <property type="term" value="F:DNA binding"/>
    <property type="evidence" value="ECO:0007669"/>
    <property type="project" value="UniProtKB-KW"/>
</dbReference>
<feature type="region of interest" description="Disordered" evidence="6">
    <location>
        <begin position="546"/>
        <end position="592"/>
    </location>
</feature>
<dbReference type="CDD" id="cd00009">
    <property type="entry name" value="AAA"/>
    <property type="match status" value="1"/>
</dbReference>
<dbReference type="SUPFAM" id="SSF46689">
    <property type="entry name" value="Homeodomain-like"/>
    <property type="match status" value="1"/>
</dbReference>
<sequence>MNNKNKTPNEQFQMVSSSWQRCDLYGLNHESAADHTAIPSGEIRDLQDEHQYLLGTTGKEVLPYYENILANSSCLVMLADQSGQVLNCWGDKRFISNKQKQALNEGTNWSEQINGTNAIGTAIATGQAVQIQRDEHYLKHNRFMIGSAAPIYDTNNNLLAVLDVSSDAYLPQAHTFGMVKMMSQSVENRLIYSKFSEEHFLMSFNTSTENLDSQWIGFIAFNENGTIISANKRAEMLLRFELALKSVEDIFGCQLFELKNQPEGQPIAVVALGKYKMYATIQRPVKGYTVAPDYRERQLQPEEPMRTMPQIAISYGDPQVDRSLKMATTVFDKDIPILLQGETGSGKEEFCKQLHASSKRFQHPFITVNCSAISERTIDAELFGYDSDEPGSTGLIRQAHKGVLFLDDISEIPLSVQSKFLRVLEDKKVSPLGSTASVPVDIKIISSSKQDLKELIEKGMFRDDLYFRISGLNIQLPAFKERSDKQELIKQIHKGLRETDQHESLSDEVINLLEKHPWPGNFRQLKNVISIALSMAGNDSIQPWHLPDDFFSDSDTHRNTQRDRNNQPNTDHPESYDQQLLTSHSESRTNQDTLREYNLNKGNISRTAKALGISRNTLYKRLKGMGVRQ</sequence>
<keyword evidence="4" id="KW-0238">DNA-binding</keyword>
<evidence type="ECO:0000259" key="7">
    <source>
        <dbReference type="PROSITE" id="PS50045"/>
    </source>
</evidence>
<dbReference type="Pfam" id="PF25601">
    <property type="entry name" value="AAA_lid_14"/>
    <property type="match status" value="1"/>
</dbReference>
<dbReference type="PANTHER" id="PTHR32071:SF77">
    <property type="entry name" value="TRANSCRIPTIONAL REGULATORY PROTEIN"/>
    <property type="match status" value="1"/>
</dbReference>
<protein>
    <submittedName>
        <fullName evidence="8">Sigma-54-dependent Fis family transcriptional regulator</fullName>
    </submittedName>
</protein>
<dbReference type="Proteomes" id="UP000267535">
    <property type="component" value="Unassembled WGS sequence"/>
</dbReference>
<evidence type="ECO:0000256" key="5">
    <source>
        <dbReference type="ARBA" id="ARBA00023163"/>
    </source>
</evidence>
<accession>A0A3P1SWZ1</accession>
<keyword evidence="9" id="KW-1185">Reference proteome</keyword>
<dbReference type="EMBL" id="RQXV01000001">
    <property type="protein sequence ID" value="RRD01644.1"/>
    <property type="molecule type" value="Genomic_DNA"/>
</dbReference>
<evidence type="ECO:0000256" key="2">
    <source>
        <dbReference type="ARBA" id="ARBA00022840"/>
    </source>
</evidence>
<dbReference type="InterPro" id="IPR003018">
    <property type="entry name" value="GAF"/>
</dbReference>
<dbReference type="Pfam" id="PF01590">
    <property type="entry name" value="GAF"/>
    <property type="match status" value="1"/>
</dbReference>
<dbReference type="Pfam" id="PF13556">
    <property type="entry name" value="HTH_30"/>
    <property type="match status" value="1"/>
</dbReference>
<dbReference type="InterPro" id="IPR003593">
    <property type="entry name" value="AAA+_ATPase"/>
</dbReference>
<dbReference type="PROSITE" id="PS00675">
    <property type="entry name" value="SIGMA54_INTERACT_1"/>
    <property type="match status" value="1"/>
</dbReference>
<dbReference type="GO" id="GO:0005524">
    <property type="term" value="F:ATP binding"/>
    <property type="evidence" value="ECO:0007669"/>
    <property type="project" value="UniProtKB-KW"/>
</dbReference>
<keyword evidence="1" id="KW-0547">Nucleotide-binding</keyword>
<dbReference type="PROSITE" id="PS50045">
    <property type="entry name" value="SIGMA54_INTERACT_4"/>
    <property type="match status" value="1"/>
</dbReference>
<evidence type="ECO:0000256" key="1">
    <source>
        <dbReference type="ARBA" id="ARBA00022741"/>
    </source>
</evidence>
<dbReference type="Gene3D" id="3.40.50.300">
    <property type="entry name" value="P-loop containing nucleotide triphosphate hydrolases"/>
    <property type="match status" value="1"/>
</dbReference>
<evidence type="ECO:0000256" key="6">
    <source>
        <dbReference type="SAM" id="MobiDB-lite"/>
    </source>
</evidence>
<dbReference type="GO" id="GO:0006355">
    <property type="term" value="P:regulation of DNA-templated transcription"/>
    <property type="evidence" value="ECO:0007669"/>
    <property type="project" value="InterPro"/>
</dbReference>
<dbReference type="Gene3D" id="1.10.10.60">
    <property type="entry name" value="Homeodomain-like"/>
    <property type="match status" value="1"/>
</dbReference>
<evidence type="ECO:0000256" key="4">
    <source>
        <dbReference type="ARBA" id="ARBA00023125"/>
    </source>
</evidence>
<evidence type="ECO:0000256" key="3">
    <source>
        <dbReference type="ARBA" id="ARBA00023015"/>
    </source>
</evidence>
<evidence type="ECO:0000313" key="8">
    <source>
        <dbReference type="EMBL" id="RRD01644.1"/>
    </source>
</evidence>
<keyword evidence="5" id="KW-0804">Transcription</keyword>
<dbReference type="Gene3D" id="3.30.450.40">
    <property type="match status" value="1"/>
</dbReference>
<dbReference type="OrthoDB" id="9804019at2"/>
<keyword evidence="2" id="KW-0067">ATP-binding</keyword>
<dbReference type="InterPro" id="IPR058031">
    <property type="entry name" value="AAA_lid_NorR"/>
</dbReference>
<feature type="compositionally biased region" description="Basic and acidic residues" evidence="6">
    <location>
        <begin position="554"/>
        <end position="575"/>
    </location>
</feature>
<name>A0A3P1SWZ1_9GAMM</name>
<dbReference type="Pfam" id="PF00158">
    <property type="entry name" value="Sigma54_activat"/>
    <property type="match status" value="1"/>
</dbReference>
<reference evidence="8 9" key="1">
    <citation type="submission" date="2018-11" db="EMBL/GenBank/DDBJ databases">
        <title>The draft genome sequence of Amphritea balenae JAMM 1525T.</title>
        <authorList>
            <person name="Fang Z."/>
            <person name="Zhang Y."/>
            <person name="Han X."/>
        </authorList>
    </citation>
    <scope>NUCLEOTIDE SEQUENCE [LARGE SCALE GENOMIC DNA]</scope>
    <source>
        <strain evidence="8 9">JAMM 1525</strain>
    </source>
</reference>
<dbReference type="RefSeq" id="WP_124924717.1">
    <property type="nucleotide sequence ID" value="NZ_BMOH01000001.1"/>
</dbReference>
<keyword evidence="3" id="KW-0805">Transcription regulation</keyword>
<dbReference type="InterPro" id="IPR002078">
    <property type="entry name" value="Sigma_54_int"/>
</dbReference>
<proteinExistence type="predicted"/>
<dbReference type="SUPFAM" id="SSF52540">
    <property type="entry name" value="P-loop containing nucleoside triphosphate hydrolases"/>
    <property type="match status" value="1"/>
</dbReference>
<dbReference type="InterPro" id="IPR027417">
    <property type="entry name" value="P-loop_NTPase"/>
</dbReference>
<comment type="caution">
    <text evidence="8">The sequence shown here is derived from an EMBL/GenBank/DDBJ whole genome shotgun (WGS) entry which is preliminary data.</text>
</comment>
<dbReference type="InterPro" id="IPR025736">
    <property type="entry name" value="PucR_C-HTH_dom"/>
</dbReference>
<evidence type="ECO:0000313" key="9">
    <source>
        <dbReference type="Proteomes" id="UP000267535"/>
    </source>
</evidence>
<dbReference type="InterPro" id="IPR029016">
    <property type="entry name" value="GAF-like_dom_sf"/>
</dbReference>
<gene>
    <name evidence="8" type="ORF">EHS89_03565</name>
</gene>
<organism evidence="8 9">
    <name type="scientific">Amphritea balenae</name>
    <dbReference type="NCBI Taxonomy" id="452629"/>
    <lineage>
        <taxon>Bacteria</taxon>
        <taxon>Pseudomonadati</taxon>
        <taxon>Pseudomonadota</taxon>
        <taxon>Gammaproteobacteria</taxon>
        <taxon>Oceanospirillales</taxon>
        <taxon>Oceanospirillaceae</taxon>
        <taxon>Amphritea</taxon>
    </lineage>
</organism>
<dbReference type="PANTHER" id="PTHR32071">
    <property type="entry name" value="TRANSCRIPTIONAL REGULATORY PROTEIN"/>
    <property type="match status" value="1"/>
</dbReference>
<dbReference type="AlphaFoldDB" id="A0A3P1SWZ1"/>
<dbReference type="InterPro" id="IPR009057">
    <property type="entry name" value="Homeodomain-like_sf"/>
</dbReference>
<feature type="domain" description="Sigma-54 factor interaction" evidence="7">
    <location>
        <begin position="313"/>
        <end position="534"/>
    </location>
</feature>
<dbReference type="Gene3D" id="1.10.8.60">
    <property type="match status" value="1"/>
</dbReference>